<proteinExistence type="predicted"/>
<evidence type="ECO:0000313" key="1">
    <source>
        <dbReference type="EMBL" id="CAG8461136.1"/>
    </source>
</evidence>
<dbReference type="EMBL" id="CAJVPT010001357">
    <property type="protein sequence ID" value="CAG8461136.1"/>
    <property type="molecule type" value="Genomic_DNA"/>
</dbReference>
<evidence type="ECO:0000313" key="2">
    <source>
        <dbReference type="Proteomes" id="UP000789525"/>
    </source>
</evidence>
<name>A0ACA9K9R5_9GLOM</name>
<sequence>MLIVGNSGVLLIEEDWGEKEVVGEERLVEIIGECVFVNG</sequence>
<accession>A0ACA9K9R5</accession>
<protein>
    <submittedName>
        <fullName evidence="1">5629_t:CDS:1</fullName>
    </submittedName>
</protein>
<gene>
    <name evidence="1" type="ORF">ACOLOM_LOCUS1179</name>
</gene>
<comment type="caution">
    <text evidence="1">The sequence shown here is derived from an EMBL/GenBank/DDBJ whole genome shotgun (WGS) entry which is preliminary data.</text>
</comment>
<organism evidence="1 2">
    <name type="scientific">Acaulospora colombiana</name>
    <dbReference type="NCBI Taxonomy" id="27376"/>
    <lineage>
        <taxon>Eukaryota</taxon>
        <taxon>Fungi</taxon>
        <taxon>Fungi incertae sedis</taxon>
        <taxon>Mucoromycota</taxon>
        <taxon>Glomeromycotina</taxon>
        <taxon>Glomeromycetes</taxon>
        <taxon>Diversisporales</taxon>
        <taxon>Acaulosporaceae</taxon>
        <taxon>Acaulospora</taxon>
    </lineage>
</organism>
<reference evidence="1" key="1">
    <citation type="submission" date="2021-06" db="EMBL/GenBank/DDBJ databases">
        <authorList>
            <person name="Kallberg Y."/>
            <person name="Tangrot J."/>
            <person name="Rosling A."/>
        </authorList>
    </citation>
    <scope>NUCLEOTIDE SEQUENCE</scope>
    <source>
        <strain evidence="1">CL356</strain>
    </source>
</reference>
<keyword evidence="2" id="KW-1185">Reference proteome</keyword>
<dbReference type="Proteomes" id="UP000789525">
    <property type="component" value="Unassembled WGS sequence"/>
</dbReference>